<sequence>MGWLKLWHNFYRGKKFSITMTFTVAKALISIEKSVAKSYFNHNIICGKSILSALQNPWQKPIFTTTESVAKPTFTTI</sequence>
<accession>A0A7J7M4G3</accession>
<dbReference type="EMBL" id="JACGCM010001782">
    <property type="protein sequence ID" value="KAF6149746.1"/>
    <property type="molecule type" value="Genomic_DNA"/>
</dbReference>
<reference evidence="1 2" key="1">
    <citation type="journal article" date="2020" name="IScience">
        <title>Genome Sequencing of the Endangered Kingdonia uniflora (Circaeasteraceae, Ranunculales) Reveals Potential Mechanisms of Evolutionary Specialization.</title>
        <authorList>
            <person name="Sun Y."/>
            <person name="Deng T."/>
            <person name="Zhang A."/>
            <person name="Moore M.J."/>
            <person name="Landis J.B."/>
            <person name="Lin N."/>
            <person name="Zhang H."/>
            <person name="Zhang X."/>
            <person name="Huang J."/>
            <person name="Zhang X."/>
            <person name="Sun H."/>
            <person name="Wang H."/>
        </authorList>
    </citation>
    <scope>NUCLEOTIDE SEQUENCE [LARGE SCALE GENOMIC DNA]</scope>
    <source>
        <strain evidence="1">TB1705</strain>
        <tissue evidence="1">Leaf</tissue>
    </source>
</reference>
<comment type="caution">
    <text evidence="1">The sequence shown here is derived from an EMBL/GenBank/DDBJ whole genome shotgun (WGS) entry which is preliminary data.</text>
</comment>
<evidence type="ECO:0000313" key="2">
    <source>
        <dbReference type="Proteomes" id="UP000541444"/>
    </source>
</evidence>
<name>A0A7J7M4G3_9MAGN</name>
<organism evidence="1 2">
    <name type="scientific">Kingdonia uniflora</name>
    <dbReference type="NCBI Taxonomy" id="39325"/>
    <lineage>
        <taxon>Eukaryota</taxon>
        <taxon>Viridiplantae</taxon>
        <taxon>Streptophyta</taxon>
        <taxon>Embryophyta</taxon>
        <taxon>Tracheophyta</taxon>
        <taxon>Spermatophyta</taxon>
        <taxon>Magnoliopsida</taxon>
        <taxon>Ranunculales</taxon>
        <taxon>Circaeasteraceae</taxon>
        <taxon>Kingdonia</taxon>
    </lineage>
</organism>
<proteinExistence type="predicted"/>
<protein>
    <submittedName>
        <fullName evidence="1">Uncharacterized protein</fullName>
    </submittedName>
</protein>
<keyword evidence="2" id="KW-1185">Reference proteome</keyword>
<dbReference type="Proteomes" id="UP000541444">
    <property type="component" value="Unassembled WGS sequence"/>
</dbReference>
<gene>
    <name evidence="1" type="ORF">GIB67_017479</name>
</gene>
<dbReference type="AlphaFoldDB" id="A0A7J7M4G3"/>
<evidence type="ECO:0000313" key="1">
    <source>
        <dbReference type="EMBL" id="KAF6149746.1"/>
    </source>
</evidence>